<dbReference type="AlphaFoldDB" id="A0A2N9FK67"/>
<protein>
    <submittedName>
        <fullName evidence="1">Uncharacterized protein</fullName>
    </submittedName>
</protein>
<name>A0A2N9FK67_FAGSY</name>
<reference evidence="1" key="1">
    <citation type="submission" date="2018-02" db="EMBL/GenBank/DDBJ databases">
        <authorList>
            <person name="Cohen D.B."/>
            <person name="Kent A.D."/>
        </authorList>
    </citation>
    <scope>NUCLEOTIDE SEQUENCE</scope>
</reference>
<gene>
    <name evidence="1" type="ORF">FSB_LOCUS15450</name>
</gene>
<sequence>MAELVAQSAEAMRVAVESVVGLRWRELGLVAASFPSPQTFSLTAQTFSLVTSSKGFAVVARWALISLFQFFGLN</sequence>
<proteinExistence type="predicted"/>
<accession>A0A2N9FK67</accession>
<evidence type="ECO:0000313" key="1">
    <source>
        <dbReference type="EMBL" id="SPC87568.1"/>
    </source>
</evidence>
<dbReference type="EMBL" id="OIVN01000930">
    <property type="protein sequence ID" value="SPC87568.1"/>
    <property type="molecule type" value="Genomic_DNA"/>
</dbReference>
<organism evidence="1">
    <name type="scientific">Fagus sylvatica</name>
    <name type="common">Beechnut</name>
    <dbReference type="NCBI Taxonomy" id="28930"/>
    <lineage>
        <taxon>Eukaryota</taxon>
        <taxon>Viridiplantae</taxon>
        <taxon>Streptophyta</taxon>
        <taxon>Embryophyta</taxon>
        <taxon>Tracheophyta</taxon>
        <taxon>Spermatophyta</taxon>
        <taxon>Magnoliopsida</taxon>
        <taxon>eudicotyledons</taxon>
        <taxon>Gunneridae</taxon>
        <taxon>Pentapetalae</taxon>
        <taxon>rosids</taxon>
        <taxon>fabids</taxon>
        <taxon>Fagales</taxon>
        <taxon>Fagaceae</taxon>
        <taxon>Fagus</taxon>
    </lineage>
</organism>